<reference evidence="1 2" key="1">
    <citation type="submission" date="2016-10" db="EMBL/GenBank/DDBJ databases">
        <authorList>
            <person name="de Groot N.N."/>
        </authorList>
    </citation>
    <scope>NUCLEOTIDE SEQUENCE [LARGE SCALE GENOMIC DNA]</scope>
    <source>
        <strain evidence="1 2">DSM 22012</strain>
    </source>
</reference>
<organism evidence="1 2">
    <name type="scientific">Marinobacterium lutimaris</name>
    <dbReference type="NCBI Taxonomy" id="568106"/>
    <lineage>
        <taxon>Bacteria</taxon>
        <taxon>Pseudomonadati</taxon>
        <taxon>Pseudomonadota</taxon>
        <taxon>Gammaproteobacteria</taxon>
        <taxon>Oceanospirillales</taxon>
        <taxon>Oceanospirillaceae</taxon>
        <taxon>Marinobacterium</taxon>
    </lineage>
</organism>
<evidence type="ECO:0000313" key="1">
    <source>
        <dbReference type="EMBL" id="SEG82046.1"/>
    </source>
</evidence>
<dbReference type="SMART" id="SM00855">
    <property type="entry name" value="PGAM"/>
    <property type="match status" value="1"/>
</dbReference>
<name>A0A1H6DC72_9GAMM</name>
<sequence>MSQRIYLLRHGLTEAGQCYLGRTDATLTELGWQQMQQGLSDYQPEQFEAVISSPLRRCAEFATHWAAEDQLKIEPRLAEYDFGDWDGLTGQQVYDAAPRALENFWKDPWCYPPPQGESLALFFQRLSSALEDIEAAYDGPVLLVCHGGVIRAIRCIMQRQPVARMFNYDVSHGSLHLFRR</sequence>
<dbReference type="PIRSF" id="PIRSF000709">
    <property type="entry name" value="6PFK_2-Ptase"/>
    <property type="match status" value="1"/>
</dbReference>
<dbReference type="GO" id="GO:0005737">
    <property type="term" value="C:cytoplasm"/>
    <property type="evidence" value="ECO:0007669"/>
    <property type="project" value="TreeGrafter"/>
</dbReference>
<proteinExistence type="predicted"/>
<dbReference type="Gene3D" id="3.40.50.1240">
    <property type="entry name" value="Phosphoglycerate mutase-like"/>
    <property type="match status" value="1"/>
</dbReference>
<protein>
    <submittedName>
        <fullName evidence="1">Alpha-ribazole phosphatase</fullName>
    </submittedName>
</protein>
<dbReference type="Proteomes" id="UP000236745">
    <property type="component" value="Unassembled WGS sequence"/>
</dbReference>
<dbReference type="RefSeq" id="WP_104005121.1">
    <property type="nucleotide sequence ID" value="NZ_FNVQ01000005.1"/>
</dbReference>
<gene>
    <name evidence="1" type="ORF">SAMN05444390_105299</name>
</gene>
<dbReference type="PANTHER" id="PTHR48100:SF1">
    <property type="entry name" value="HISTIDINE PHOSPHATASE FAMILY PROTEIN-RELATED"/>
    <property type="match status" value="1"/>
</dbReference>
<dbReference type="SUPFAM" id="SSF53254">
    <property type="entry name" value="Phosphoglycerate mutase-like"/>
    <property type="match status" value="1"/>
</dbReference>
<dbReference type="AlphaFoldDB" id="A0A1H6DC72"/>
<dbReference type="InterPro" id="IPR013078">
    <property type="entry name" value="His_Pase_superF_clade-1"/>
</dbReference>
<dbReference type="OrthoDB" id="9783269at2"/>
<dbReference type="Pfam" id="PF00300">
    <property type="entry name" value="His_Phos_1"/>
    <property type="match status" value="1"/>
</dbReference>
<dbReference type="GO" id="GO:0016791">
    <property type="term" value="F:phosphatase activity"/>
    <property type="evidence" value="ECO:0007669"/>
    <property type="project" value="TreeGrafter"/>
</dbReference>
<accession>A0A1H6DC72</accession>
<dbReference type="EMBL" id="FNVQ01000005">
    <property type="protein sequence ID" value="SEG82046.1"/>
    <property type="molecule type" value="Genomic_DNA"/>
</dbReference>
<dbReference type="CDD" id="cd07067">
    <property type="entry name" value="HP_PGM_like"/>
    <property type="match status" value="1"/>
</dbReference>
<dbReference type="InterPro" id="IPR029033">
    <property type="entry name" value="His_PPase_superfam"/>
</dbReference>
<evidence type="ECO:0000313" key="2">
    <source>
        <dbReference type="Proteomes" id="UP000236745"/>
    </source>
</evidence>
<keyword evidence="2" id="KW-1185">Reference proteome</keyword>
<dbReference type="PANTHER" id="PTHR48100">
    <property type="entry name" value="BROAD-SPECIFICITY PHOSPHATASE YOR283W-RELATED"/>
    <property type="match status" value="1"/>
</dbReference>
<dbReference type="InterPro" id="IPR050275">
    <property type="entry name" value="PGM_Phosphatase"/>
</dbReference>